<comment type="caution">
    <text evidence="1">The sequence shown here is derived from an EMBL/GenBank/DDBJ whole genome shotgun (WGS) entry which is preliminary data.</text>
</comment>
<accession>A0A9P1CHP4</accession>
<reference evidence="1" key="1">
    <citation type="submission" date="2022-10" db="EMBL/GenBank/DDBJ databases">
        <authorList>
            <person name="Chen Y."/>
            <person name="Dougan E. K."/>
            <person name="Chan C."/>
            <person name="Rhodes N."/>
            <person name="Thang M."/>
        </authorList>
    </citation>
    <scope>NUCLEOTIDE SEQUENCE</scope>
</reference>
<evidence type="ECO:0000313" key="3">
    <source>
        <dbReference type="Proteomes" id="UP001152797"/>
    </source>
</evidence>
<organism evidence="1">
    <name type="scientific">Cladocopium goreaui</name>
    <dbReference type="NCBI Taxonomy" id="2562237"/>
    <lineage>
        <taxon>Eukaryota</taxon>
        <taxon>Sar</taxon>
        <taxon>Alveolata</taxon>
        <taxon>Dinophyceae</taxon>
        <taxon>Suessiales</taxon>
        <taxon>Symbiodiniaceae</taxon>
        <taxon>Cladocopium</taxon>
    </lineage>
</organism>
<dbReference type="EMBL" id="CAMXCT020001714">
    <property type="protein sequence ID" value="CAL1145822.1"/>
    <property type="molecule type" value="Genomic_DNA"/>
</dbReference>
<dbReference type="AlphaFoldDB" id="A0A9P1CHP4"/>
<protein>
    <submittedName>
        <fullName evidence="2">Peptidase C1A papain C-terminal domain-containing protein</fullName>
    </submittedName>
</protein>
<proteinExistence type="predicted"/>
<dbReference type="EMBL" id="CAMXCT010001714">
    <property type="protein sequence ID" value="CAI3992447.1"/>
    <property type="molecule type" value="Genomic_DNA"/>
</dbReference>
<dbReference type="OrthoDB" id="2148356at2759"/>
<sequence length="353" mass="39685">MRILCLFFSAVFALPGDDEIREALQGFKPGDDQDFPCIAKECRKPTRKFERISITQPGYQWMDAGGYCGAWSIQRAVMAKGAWISQQQVRNHTVPGGGHDEEILATNIDVALKNLKIAAEGFDYKNLPVPQVDTYRRWIKKQLVNGHTLVWMIMLNGGHYPVYPHLPYGLYSHVEPVVGILSDHPLADENFYDDDVILHYTDASTHTYYRTMASLPGDYTSEASCPGHDYPGYPCINKQRGFGWAIQGFLGDAVNIRPLSLSIDHWQSEPDVRSGAVPGHFKGTLTASELTVGGRYVIYRWDGVANAFDMSKAMVVQRFTAKKEIEVMEDPKSFQSDGATYYRCQEDAQQLVV</sequence>
<dbReference type="EMBL" id="CAMXCT030001714">
    <property type="protein sequence ID" value="CAL4779759.1"/>
    <property type="molecule type" value="Genomic_DNA"/>
</dbReference>
<gene>
    <name evidence="1" type="ORF">C1SCF055_LOCUS19280</name>
</gene>
<evidence type="ECO:0000313" key="2">
    <source>
        <dbReference type="EMBL" id="CAL4779759.1"/>
    </source>
</evidence>
<name>A0A9P1CHP4_9DINO</name>
<keyword evidence="3" id="KW-1185">Reference proteome</keyword>
<dbReference type="Proteomes" id="UP001152797">
    <property type="component" value="Unassembled WGS sequence"/>
</dbReference>
<reference evidence="2 3" key="2">
    <citation type="submission" date="2024-05" db="EMBL/GenBank/DDBJ databases">
        <authorList>
            <person name="Chen Y."/>
            <person name="Shah S."/>
            <person name="Dougan E. K."/>
            <person name="Thang M."/>
            <person name="Chan C."/>
        </authorList>
    </citation>
    <scope>NUCLEOTIDE SEQUENCE [LARGE SCALE GENOMIC DNA]</scope>
</reference>
<evidence type="ECO:0000313" key="1">
    <source>
        <dbReference type="EMBL" id="CAI3992447.1"/>
    </source>
</evidence>